<evidence type="ECO:0000256" key="1">
    <source>
        <dbReference type="ARBA" id="ARBA00004173"/>
    </source>
</evidence>
<dbReference type="GO" id="GO:0006412">
    <property type="term" value="P:translation"/>
    <property type="evidence" value="ECO:0007669"/>
    <property type="project" value="InterPro"/>
</dbReference>
<keyword evidence="5" id="KW-0687">Ribonucleoprotein</keyword>
<comment type="caution">
    <text evidence="7">The sequence shown here is derived from an EMBL/GenBank/DDBJ whole genome shotgun (WGS) entry which is preliminary data.</text>
</comment>
<evidence type="ECO:0000256" key="2">
    <source>
        <dbReference type="ARBA" id="ARBA00005677"/>
    </source>
</evidence>
<dbReference type="InterPro" id="IPR007740">
    <property type="entry name" value="Ribosomal_mL49"/>
</dbReference>
<name>A0A9W8LXT6_9FUNG</name>
<dbReference type="PANTHER" id="PTHR13477:SF0">
    <property type="entry name" value="LARGE RIBOSOMAL SUBUNIT PROTEIN ML49"/>
    <property type="match status" value="1"/>
</dbReference>
<evidence type="ECO:0000256" key="3">
    <source>
        <dbReference type="ARBA" id="ARBA00022980"/>
    </source>
</evidence>
<reference evidence="7" key="1">
    <citation type="submission" date="2022-07" db="EMBL/GenBank/DDBJ databases">
        <title>Phylogenomic reconstructions and comparative analyses of Kickxellomycotina fungi.</title>
        <authorList>
            <person name="Reynolds N.K."/>
            <person name="Stajich J.E."/>
            <person name="Barry K."/>
            <person name="Grigoriev I.V."/>
            <person name="Crous P."/>
            <person name="Smith M.E."/>
        </authorList>
    </citation>
    <scope>NUCLEOTIDE SEQUENCE</scope>
    <source>
        <strain evidence="7">NRRL 1566</strain>
    </source>
</reference>
<dbReference type="PANTHER" id="PTHR13477">
    <property type="entry name" value="MITOCHONDRIAL 39S RIBOSOMAL PROTEIN L49"/>
    <property type="match status" value="1"/>
</dbReference>
<evidence type="ECO:0000256" key="6">
    <source>
        <dbReference type="ARBA" id="ARBA00035191"/>
    </source>
</evidence>
<keyword evidence="4" id="KW-0496">Mitochondrion</keyword>
<evidence type="ECO:0000313" key="8">
    <source>
        <dbReference type="Proteomes" id="UP001139887"/>
    </source>
</evidence>
<protein>
    <recommendedName>
        <fullName evidence="6">Large ribosomal subunit protein mL49</fullName>
    </recommendedName>
</protein>
<gene>
    <name evidence="7" type="primary">img2</name>
    <name evidence="7" type="ORF">IWW36_005761</name>
</gene>
<dbReference type="AlphaFoldDB" id="A0A9W8LXT6"/>
<organism evidence="7 8">
    <name type="scientific">Coemansia brasiliensis</name>
    <dbReference type="NCBI Taxonomy" id="2650707"/>
    <lineage>
        <taxon>Eukaryota</taxon>
        <taxon>Fungi</taxon>
        <taxon>Fungi incertae sedis</taxon>
        <taxon>Zoopagomycota</taxon>
        <taxon>Kickxellomycotina</taxon>
        <taxon>Kickxellomycetes</taxon>
        <taxon>Kickxellales</taxon>
        <taxon>Kickxellaceae</taxon>
        <taxon>Coemansia</taxon>
    </lineage>
</organism>
<dbReference type="OrthoDB" id="19439at2759"/>
<proteinExistence type="inferred from homology"/>
<dbReference type="EMBL" id="JANBUW010001612">
    <property type="protein sequence ID" value="KAJ2842849.1"/>
    <property type="molecule type" value="Genomic_DNA"/>
</dbReference>
<evidence type="ECO:0000313" key="7">
    <source>
        <dbReference type="EMBL" id="KAJ2842849.1"/>
    </source>
</evidence>
<evidence type="ECO:0000256" key="5">
    <source>
        <dbReference type="ARBA" id="ARBA00023274"/>
    </source>
</evidence>
<dbReference type="GO" id="GO:0005762">
    <property type="term" value="C:mitochondrial large ribosomal subunit"/>
    <property type="evidence" value="ECO:0007669"/>
    <property type="project" value="TreeGrafter"/>
</dbReference>
<comment type="subcellular location">
    <subcellularLocation>
        <location evidence="1">Mitochondrion</location>
    </subcellularLocation>
</comment>
<keyword evidence="3" id="KW-0689">Ribosomal protein</keyword>
<accession>A0A9W8LXT6</accession>
<evidence type="ECO:0000256" key="4">
    <source>
        <dbReference type="ARBA" id="ARBA00023128"/>
    </source>
</evidence>
<keyword evidence="8" id="KW-1185">Reference proteome</keyword>
<dbReference type="Pfam" id="PF05046">
    <property type="entry name" value="Img2"/>
    <property type="match status" value="1"/>
</dbReference>
<dbReference type="GO" id="GO:0003735">
    <property type="term" value="F:structural constituent of ribosome"/>
    <property type="evidence" value="ECO:0007669"/>
    <property type="project" value="InterPro"/>
</dbReference>
<comment type="similarity">
    <text evidence="2">Belongs to the mitochondrion-specific ribosomal protein mL49 family.</text>
</comment>
<dbReference type="Proteomes" id="UP001139887">
    <property type="component" value="Unassembled WGS sequence"/>
</dbReference>
<dbReference type="Gene3D" id="3.30.780.10">
    <property type="entry name" value="SUI1-like domain"/>
    <property type="match status" value="1"/>
</dbReference>
<sequence>MFKLLSERSFAHLRLLSRFTHNESTLAALKTAANSVPRTYPYFINRTRFQSLPVYVDVKNGKTRRLTIVRRIEGDINAFHRDITNALNLETLAIKNASSQLVFRGDCAQEIRKWLTEKGF</sequence>